<dbReference type="InterPro" id="IPR027417">
    <property type="entry name" value="P-loop_NTPase"/>
</dbReference>
<reference evidence="1" key="2">
    <citation type="journal article" date="2021" name="PeerJ">
        <title>Extensive microbial diversity within the chicken gut microbiome revealed by metagenomics and culture.</title>
        <authorList>
            <person name="Gilroy R."/>
            <person name="Ravi A."/>
            <person name="Getino M."/>
            <person name="Pursley I."/>
            <person name="Horton D.L."/>
            <person name="Alikhan N.F."/>
            <person name="Baker D."/>
            <person name="Gharbi K."/>
            <person name="Hall N."/>
            <person name="Watson M."/>
            <person name="Adriaenssens E.M."/>
            <person name="Foster-Nyarko E."/>
            <person name="Jarju S."/>
            <person name="Secka A."/>
            <person name="Antonio M."/>
            <person name="Oren A."/>
            <person name="Chaudhuri R.R."/>
            <person name="La Ragione R."/>
            <person name="Hildebrand F."/>
            <person name="Pallen M.J."/>
        </authorList>
    </citation>
    <scope>NUCLEOTIDE SEQUENCE</scope>
    <source>
        <strain evidence="1">ChiSjej1B19-3389</strain>
    </source>
</reference>
<dbReference type="Proteomes" id="UP000886787">
    <property type="component" value="Unassembled WGS sequence"/>
</dbReference>
<organism evidence="1 2">
    <name type="scientific">Candidatus Scatavimonas merdigallinarum</name>
    <dbReference type="NCBI Taxonomy" id="2840914"/>
    <lineage>
        <taxon>Bacteria</taxon>
        <taxon>Bacillati</taxon>
        <taxon>Bacillota</taxon>
        <taxon>Clostridia</taxon>
        <taxon>Eubacteriales</taxon>
        <taxon>Oscillospiraceae</taxon>
        <taxon>Oscillospiraceae incertae sedis</taxon>
        <taxon>Candidatus Scatavimonas</taxon>
    </lineage>
</organism>
<dbReference type="EMBL" id="DVFW01000042">
    <property type="protein sequence ID" value="HIQ81197.1"/>
    <property type="molecule type" value="Genomic_DNA"/>
</dbReference>
<accession>A0A9D0ZJ91</accession>
<dbReference type="Gene3D" id="3.40.50.300">
    <property type="entry name" value="P-loop containing nucleotide triphosphate hydrolases"/>
    <property type="match status" value="1"/>
</dbReference>
<protein>
    <submittedName>
        <fullName evidence="1">PBSX family phage terminase large subunit</fullName>
    </submittedName>
</protein>
<dbReference type="Pfam" id="PF03237">
    <property type="entry name" value="Terminase_6N"/>
    <property type="match status" value="1"/>
</dbReference>
<reference evidence="1" key="1">
    <citation type="submission" date="2020-10" db="EMBL/GenBank/DDBJ databases">
        <authorList>
            <person name="Gilroy R."/>
        </authorList>
    </citation>
    <scope>NUCLEOTIDE SEQUENCE</scope>
    <source>
        <strain evidence="1">ChiSjej1B19-3389</strain>
    </source>
</reference>
<comment type="caution">
    <text evidence="1">The sequence shown here is derived from an EMBL/GenBank/DDBJ whole genome shotgun (WGS) entry which is preliminary data.</text>
</comment>
<evidence type="ECO:0000313" key="1">
    <source>
        <dbReference type="EMBL" id="HIQ81197.1"/>
    </source>
</evidence>
<proteinExistence type="predicted"/>
<dbReference type="Gene3D" id="3.30.420.280">
    <property type="match status" value="1"/>
</dbReference>
<gene>
    <name evidence="1" type="ORF">IAD32_07960</name>
</gene>
<name>A0A9D0ZJ91_9FIRM</name>
<dbReference type="AlphaFoldDB" id="A0A9D0ZJ91"/>
<dbReference type="NCBIfam" id="TIGR01547">
    <property type="entry name" value="phage_term_2"/>
    <property type="match status" value="1"/>
</dbReference>
<evidence type="ECO:0000313" key="2">
    <source>
        <dbReference type="Proteomes" id="UP000886787"/>
    </source>
</evidence>
<sequence>MEFKAFSEKQLRVLTWWCEKSRYAKKDAIICDGAVRSGKTVCMGISFIAWAFYRFDGANFAMCGKTIRSLKRNVVTAILPVLKQLGFACTEKLSQNLLEVSIGGRTNCFYLFGGRDESSASLIQGMTLSGVLFDEVALMPKSFVEQALARCSVEGSKFWFNCNPQYPQHWFRQEWILDKAGKNALYIHFKMEDNPSLSPKMLARYKNLYTGTFYQRFIEGKWVSAQGLVYPFMTADNMCWDTPKTDADEFVISCDYGTVNPASFGLWGHYIDGWYRVDEYYYDSRKEGVQKTDEEHYQGLCRLAQEKTVRCVIVDPSAASFMEVIRRHGRFKVLPASNCVLDGIRSVASALKQGEIKICKSCTDALREFGLYRWKENGLHDAPVKENDHAMDDIRYFVSTYLNRSDDGIFAIAARRTGGKAWD</sequence>
<dbReference type="InterPro" id="IPR006437">
    <property type="entry name" value="Phage_terminase_lsu"/>
</dbReference>